<comment type="caution">
    <text evidence="1">The sequence shown here is derived from an EMBL/GenBank/DDBJ whole genome shotgun (WGS) entry which is preliminary data.</text>
</comment>
<accession>A0A834W8K7</accession>
<reference evidence="1" key="1">
    <citation type="submission" date="2020-09" db="EMBL/GenBank/DDBJ databases">
        <title>Genome-Enabled Discovery of Anthraquinone Biosynthesis in Senna tora.</title>
        <authorList>
            <person name="Kang S.-H."/>
            <person name="Pandey R.P."/>
            <person name="Lee C.-M."/>
            <person name="Sim J.-S."/>
            <person name="Jeong J.-T."/>
            <person name="Choi B.-S."/>
            <person name="Jung M."/>
            <person name="Ginzburg D."/>
            <person name="Zhao K."/>
            <person name="Won S.Y."/>
            <person name="Oh T.-J."/>
            <person name="Yu Y."/>
            <person name="Kim N.-H."/>
            <person name="Lee O.R."/>
            <person name="Lee T.-H."/>
            <person name="Bashyal P."/>
            <person name="Kim T.-S."/>
            <person name="Lee W.-H."/>
            <person name="Kawkins C."/>
            <person name="Kim C.-K."/>
            <person name="Kim J.S."/>
            <person name="Ahn B.O."/>
            <person name="Rhee S.Y."/>
            <person name="Sohng J.K."/>
        </authorList>
    </citation>
    <scope>NUCLEOTIDE SEQUENCE</scope>
    <source>
        <tissue evidence="1">Leaf</tissue>
    </source>
</reference>
<protein>
    <submittedName>
        <fullName evidence="1">TMV resistance protein N-like</fullName>
    </submittedName>
</protein>
<keyword evidence="2" id="KW-1185">Reference proteome</keyword>
<evidence type="ECO:0000313" key="2">
    <source>
        <dbReference type="Proteomes" id="UP000634136"/>
    </source>
</evidence>
<proteinExistence type="predicted"/>
<dbReference type="EMBL" id="JAAIUW010000011">
    <property type="protein sequence ID" value="KAF7809541.1"/>
    <property type="molecule type" value="Genomic_DNA"/>
</dbReference>
<dbReference type="AlphaFoldDB" id="A0A834W8K7"/>
<evidence type="ECO:0000313" key="1">
    <source>
        <dbReference type="EMBL" id="KAF7809541.1"/>
    </source>
</evidence>
<sequence length="247" mass="28077">MDEQQVMQLTSFSLMQAIQRNSSDPEHEATYPTSSIPWWFTYRVTADNPFIIQLAPPSDSDDHLLGFVLCGILPRLADRCRICFYLLSEDGYCGYSNRVFGLSDSNRDLAFMWFAPFKKILGKSEGYNICCKYICEASGQAVPGAACGVCPIYSSQIKKIIENLLESNTCHEDHIEDDKPEEIEIQPHFHINRDNQINPPPLAKEIDKEDQRKGLQLFLFSCYCGPPYLNVFSALSDMHKLLIGLDF</sequence>
<name>A0A834W8K7_9FABA</name>
<gene>
    <name evidence="1" type="ORF">G2W53_036284</name>
</gene>
<organism evidence="1 2">
    <name type="scientific">Senna tora</name>
    <dbReference type="NCBI Taxonomy" id="362788"/>
    <lineage>
        <taxon>Eukaryota</taxon>
        <taxon>Viridiplantae</taxon>
        <taxon>Streptophyta</taxon>
        <taxon>Embryophyta</taxon>
        <taxon>Tracheophyta</taxon>
        <taxon>Spermatophyta</taxon>
        <taxon>Magnoliopsida</taxon>
        <taxon>eudicotyledons</taxon>
        <taxon>Gunneridae</taxon>
        <taxon>Pentapetalae</taxon>
        <taxon>rosids</taxon>
        <taxon>fabids</taxon>
        <taxon>Fabales</taxon>
        <taxon>Fabaceae</taxon>
        <taxon>Caesalpinioideae</taxon>
        <taxon>Cassia clade</taxon>
        <taxon>Senna</taxon>
    </lineage>
</organism>
<dbReference type="Proteomes" id="UP000634136">
    <property type="component" value="Unassembled WGS sequence"/>
</dbReference>